<gene>
    <name evidence="2" type="ORF">PCASD_04734</name>
</gene>
<accession>A0A2N5UYV5</accession>
<dbReference type="AlphaFoldDB" id="A0A2N5UYV5"/>
<sequence>MTANAECESHNLPYYAASWDCSKDRRVSRRKVPKNSFVLRNKPTDPHGTPVLDRGPNEDTTAHYRYLTYDEETQPSSKHGTNSTNTAAEVKRALNARFVWDLRKNNNTTVLRFRYLFGSPFVRIEVLHGTAVLSQATSNQDFDRSFMGARLIGLIPEGYSNIMSRSSADTFNGYTQACNSTIITLKNMKPYLLPDGSYKVLLRALRLTGRNETEADWDYWVTPQSSRTLKD</sequence>
<name>A0A2N5UYV5_9BASI</name>
<dbReference type="EMBL" id="PGCI01000073">
    <property type="protein sequence ID" value="PLW42948.1"/>
    <property type="molecule type" value="Genomic_DNA"/>
</dbReference>
<evidence type="ECO:0000256" key="1">
    <source>
        <dbReference type="SAM" id="MobiDB-lite"/>
    </source>
</evidence>
<reference evidence="2 3" key="1">
    <citation type="submission" date="2017-11" db="EMBL/GenBank/DDBJ databases">
        <title>De novo assembly and phasing of dikaryotic genomes from two isolates of Puccinia coronata f. sp. avenae, the causal agent of oat crown rust.</title>
        <authorList>
            <person name="Miller M.E."/>
            <person name="Zhang Y."/>
            <person name="Omidvar V."/>
            <person name="Sperschneider J."/>
            <person name="Schwessinger B."/>
            <person name="Raley C."/>
            <person name="Palmer J.M."/>
            <person name="Garnica D."/>
            <person name="Upadhyaya N."/>
            <person name="Rathjen J."/>
            <person name="Taylor J.M."/>
            <person name="Park R.F."/>
            <person name="Dodds P.N."/>
            <person name="Hirsch C.D."/>
            <person name="Kianian S.F."/>
            <person name="Figueroa M."/>
        </authorList>
    </citation>
    <scope>NUCLEOTIDE SEQUENCE [LARGE SCALE GENOMIC DNA]</scope>
    <source>
        <strain evidence="2">12SD80</strain>
    </source>
</reference>
<feature type="region of interest" description="Disordered" evidence="1">
    <location>
        <begin position="38"/>
        <end position="59"/>
    </location>
</feature>
<evidence type="ECO:0000313" key="3">
    <source>
        <dbReference type="Proteomes" id="UP000235392"/>
    </source>
</evidence>
<comment type="caution">
    <text evidence="2">The sequence shown here is derived from an EMBL/GenBank/DDBJ whole genome shotgun (WGS) entry which is preliminary data.</text>
</comment>
<dbReference type="Proteomes" id="UP000235392">
    <property type="component" value="Unassembled WGS sequence"/>
</dbReference>
<proteinExistence type="predicted"/>
<evidence type="ECO:0000313" key="2">
    <source>
        <dbReference type="EMBL" id="PLW42948.1"/>
    </source>
</evidence>
<protein>
    <submittedName>
        <fullName evidence="2">Uncharacterized protein</fullName>
    </submittedName>
</protein>
<organism evidence="2 3">
    <name type="scientific">Puccinia coronata f. sp. avenae</name>
    <dbReference type="NCBI Taxonomy" id="200324"/>
    <lineage>
        <taxon>Eukaryota</taxon>
        <taxon>Fungi</taxon>
        <taxon>Dikarya</taxon>
        <taxon>Basidiomycota</taxon>
        <taxon>Pucciniomycotina</taxon>
        <taxon>Pucciniomycetes</taxon>
        <taxon>Pucciniales</taxon>
        <taxon>Pucciniaceae</taxon>
        <taxon>Puccinia</taxon>
    </lineage>
</organism>